<dbReference type="InterPro" id="IPR036259">
    <property type="entry name" value="MFS_trans_sf"/>
</dbReference>
<dbReference type="RefSeq" id="WP_120060658.1">
    <property type="nucleotide sequence ID" value="NZ_QYRP01000002.1"/>
</dbReference>
<dbReference type="OrthoDB" id="4484751at2"/>
<evidence type="ECO:0000256" key="7">
    <source>
        <dbReference type="SAM" id="Phobius"/>
    </source>
</evidence>
<sequence length="498" mass="50820">MLRLARRGDAPGRPRLTFAALVVGVCSYTLLQSMTVPALPHIQAELHASQSSASWILTSFLISASVATPILGRLGDAHGKIRMLVISLGLLSLGALGAALATTLPQMVAARVVQGLAGGVLPLAFGIIRDELPARRVPGAVALLSSLMSVGFGAGIVVAGPIVDLVGYRALFLLPTAAGVAAAITVALLVRESPVRTGRRVRTLPAVALAGWLVAGLLAVSGAPHAGWTSPRTLGLLLLAVVLLGAWVWIESRIDVPLIDLGLLVDRRVIGANLVALLIGISMYASFGFLPQLTQTPAASGYGLGASVALSGYLTLPTAVMSFVGGISSPWLGERLGRHVLITTGCCLSSAGLLSIALAHDHAWQFLVANALTGLGSGFVFAALANVVVAAAPLGSTSVAAGLNANLRTIGGAIGSAVMASIVTHHLLPTGWPDESGYTFGFALLAATSLVAAVVAARIPGCRQAPHALQRLDDRTISAGIVGNRGQAMSDSLVRTSE</sequence>
<feature type="transmembrane region" description="Helical" evidence="7">
    <location>
        <begin position="440"/>
        <end position="461"/>
    </location>
</feature>
<evidence type="ECO:0000256" key="4">
    <source>
        <dbReference type="ARBA" id="ARBA00022692"/>
    </source>
</evidence>
<evidence type="ECO:0000256" key="6">
    <source>
        <dbReference type="ARBA" id="ARBA00023136"/>
    </source>
</evidence>
<gene>
    <name evidence="9" type="ORF">D4739_10975</name>
</gene>
<evidence type="ECO:0000313" key="9">
    <source>
        <dbReference type="EMBL" id="RJS46687.1"/>
    </source>
</evidence>
<dbReference type="GO" id="GO:0005886">
    <property type="term" value="C:plasma membrane"/>
    <property type="evidence" value="ECO:0007669"/>
    <property type="project" value="UniProtKB-SubCell"/>
</dbReference>
<organism evidence="9 10">
    <name type="scientific">Nocardioides cavernaquae</name>
    <dbReference type="NCBI Taxonomy" id="2321396"/>
    <lineage>
        <taxon>Bacteria</taxon>
        <taxon>Bacillati</taxon>
        <taxon>Actinomycetota</taxon>
        <taxon>Actinomycetes</taxon>
        <taxon>Propionibacteriales</taxon>
        <taxon>Nocardioidaceae</taxon>
        <taxon>Nocardioides</taxon>
    </lineage>
</organism>
<evidence type="ECO:0000256" key="5">
    <source>
        <dbReference type="ARBA" id="ARBA00022989"/>
    </source>
</evidence>
<name>A0A3A5HG21_9ACTN</name>
<dbReference type="GO" id="GO:0022857">
    <property type="term" value="F:transmembrane transporter activity"/>
    <property type="evidence" value="ECO:0007669"/>
    <property type="project" value="InterPro"/>
</dbReference>
<feature type="transmembrane region" description="Helical" evidence="7">
    <location>
        <begin position="379"/>
        <end position="403"/>
    </location>
</feature>
<feature type="transmembrane region" description="Helical" evidence="7">
    <location>
        <begin position="140"/>
        <end position="162"/>
    </location>
</feature>
<dbReference type="Pfam" id="PF07690">
    <property type="entry name" value="MFS_1"/>
    <property type="match status" value="1"/>
</dbReference>
<evidence type="ECO:0000256" key="1">
    <source>
        <dbReference type="ARBA" id="ARBA00004651"/>
    </source>
</evidence>
<feature type="transmembrane region" description="Helical" evidence="7">
    <location>
        <begin position="302"/>
        <end position="327"/>
    </location>
</feature>
<evidence type="ECO:0000313" key="10">
    <source>
        <dbReference type="Proteomes" id="UP000276542"/>
    </source>
</evidence>
<comment type="subcellular location">
    <subcellularLocation>
        <location evidence="1">Cell membrane</location>
        <topology evidence="1">Multi-pass membrane protein</topology>
    </subcellularLocation>
</comment>
<evidence type="ECO:0000256" key="2">
    <source>
        <dbReference type="ARBA" id="ARBA00022448"/>
    </source>
</evidence>
<protein>
    <submittedName>
        <fullName evidence="9">MFS transporter</fullName>
    </submittedName>
</protein>
<feature type="transmembrane region" description="Helical" evidence="7">
    <location>
        <begin position="108"/>
        <end position="128"/>
    </location>
</feature>
<dbReference type="CDD" id="cd17504">
    <property type="entry name" value="MFS_MMR_MDR_like"/>
    <property type="match status" value="1"/>
</dbReference>
<reference evidence="10" key="1">
    <citation type="submission" date="2018-09" db="EMBL/GenBank/DDBJ databases">
        <authorList>
            <person name="Zhu H."/>
        </authorList>
    </citation>
    <scope>NUCLEOTIDE SEQUENCE [LARGE SCALE GENOMIC DNA]</scope>
    <source>
        <strain evidence="10">K1W22B-1</strain>
    </source>
</reference>
<keyword evidence="4 7" id="KW-0812">Transmembrane</keyword>
<feature type="transmembrane region" description="Helical" evidence="7">
    <location>
        <begin position="83"/>
        <end position="102"/>
    </location>
</feature>
<feature type="transmembrane region" description="Helical" evidence="7">
    <location>
        <begin position="339"/>
        <end position="359"/>
    </location>
</feature>
<feature type="transmembrane region" description="Helical" evidence="7">
    <location>
        <begin position="233"/>
        <end position="250"/>
    </location>
</feature>
<feature type="transmembrane region" description="Helical" evidence="7">
    <location>
        <begin position="12"/>
        <end position="31"/>
    </location>
</feature>
<accession>A0A3A5HG21</accession>
<dbReference type="SUPFAM" id="SSF103473">
    <property type="entry name" value="MFS general substrate transporter"/>
    <property type="match status" value="2"/>
</dbReference>
<keyword evidence="3" id="KW-1003">Cell membrane</keyword>
<feature type="transmembrane region" description="Helical" evidence="7">
    <location>
        <begin position="202"/>
        <end position="221"/>
    </location>
</feature>
<comment type="caution">
    <text evidence="9">The sequence shown here is derived from an EMBL/GenBank/DDBJ whole genome shotgun (WGS) entry which is preliminary data.</text>
</comment>
<keyword evidence="2" id="KW-0813">Transport</keyword>
<dbReference type="Proteomes" id="UP000276542">
    <property type="component" value="Unassembled WGS sequence"/>
</dbReference>
<feature type="transmembrane region" description="Helical" evidence="7">
    <location>
        <begin position="410"/>
        <end position="428"/>
    </location>
</feature>
<dbReference type="InterPro" id="IPR011701">
    <property type="entry name" value="MFS"/>
</dbReference>
<evidence type="ECO:0000259" key="8">
    <source>
        <dbReference type="PROSITE" id="PS50850"/>
    </source>
</evidence>
<proteinExistence type="predicted"/>
<feature type="transmembrane region" description="Helical" evidence="7">
    <location>
        <begin position="270"/>
        <end position="290"/>
    </location>
</feature>
<evidence type="ECO:0000256" key="3">
    <source>
        <dbReference type="ARBA" id="ARBA00022475"/>
    </source>
</evidence>
<feature type="transmembrane region" description="Helical" evidence="7">
    <location>
        <begin position="51"/>
        <end position="71"/>
    </location>
</feature>
<dbReference type="PANTHER" id="PTHR42718:SF46">
    <property type="entry name" value="BLR6921 PROTEIN"/>
    <property type="match status" value="1"/>
</dbReference>
<dbReference type="InterPro" id="IPR020846">
    <property type="entry name" value="MFS_dom"/>
</dbReference>
<keyword evidence="10" id="KW-1185">Reference proteome</keyword>
<dbReference type="Gene3D" id="1.20.1250.20">
    <property type="entry name" value="MFS general substrate transporter like domains"/>
    <property type="match status" value="1"/>
</dbReference>
<dbReference type="PANTHER" id="PTHR42718">
    <property type="entry name" value="MAJOR FACILITATOR SUPERFAMILY MULTIDRUG TRANSPORTER MFSC"/>
    <property type="match status" value="1"/>
</dbReference>
<feature type="transmembrane region" description="Helical" evidence="7">
    <location>
        <begin position="168"/>
        <end position="190"/>
    </location>
</feature>
<feature type="domain" description="Major facilitator superfamily (MFS) profile" evidence="8">
    <location>
        <begin position="17"/>
        <end position="464"/>
    </location>
</feature>
<dbReference type="EMBL" id="QYRP01000002">
    <property type="protein sequence ID" value="RJS46687.1"/>
    <property type="molecule type" value="Genomic_DNA"/>
</dbReference>
<keyword evidence="6 7" id="KW-0472">Membrane</keyword>
<dbReference type="PROSITE" id="PS50850">
    <property type="entry name" value="MFS"/>
    <property type="match status" value="1"/>
</dbReference>
<dbReference type="Gene3D" id="1.20.1720.10">
    <property type="entry name" value="Multidrug resistance protein D"/>
    <property type="match status" value="1"/>
</dbReference>
<keyword evidence="5 7" id="KW-1133">Transmembrane helix</keyword>
<dbReference type="AlphaFoldDB" id="A0A3A5HG21"/>